<dbReference type="InterPro" id="IPR051912">
    <property type="entry name" value="Alkylbase_DNA_Glycosylase/TA"/>
</dbReference>
<evidence type="ECO:0000256" key="4">
    <source>
        <dbReference type="ARBA" id="ARBA00022763"/>
    </source>
</evidence>
<dbReference type="CDD" id="cd00056">
    <property type="entry name" value="ENDO3c"/>
    <property type="match status" value="1"/>
</dbReference>
<organism evidence="7 8">
    <name type="scientific">Candidatus Collierbacteria bacterium RIFCSPHIGHO2_01_FULL_50_25</name>
    <dbReference type="NCBI Taxonomy" id="1817722"/>
    <lineage>
        <taxon>Bacteria</taxon>
        <taxon>Candidatus Collieribacteriota</taxon>
    </lineage>
</organism>
<dbReference type="GO" id="GO:0006307">
    <property type="term" value="P:DNA alkylation repair"/>
    <property type="evidence" value="ECO:0007669"/>
    <property type="project" value="TreeGrafter"/>
</dbReference>
<evidence type="ECO:0000313" key="8">
    <source>
        <dbReference type="Proteomes" id="UP000177979"/>
    </source>
</evidence>
<dbReference type="SMART" id="SM00478">
    <property type="entry name" value="ENDO3c"/>
    <property type="match status" value="1"/>
</dbReference>
<evidence type="ECO:0000256" key="1">
    <source>
        <dbReference type="ARBA" id="ARBA00000086"/>
    </source>
</evidence>
<comment type="caution">
    <text evidence="7">The sequence shown here is derived from an EMBL/GenBank/DDBJ whole genome shotgun (WGS) entry which is preliminary data.</text>
</comment>
<dbReference type="AlphaFoldDB" id="A0A1F5EUM1"/>
<dbReference type="Gene3D" id="1.10.1670.40">
    <property type="match status" value="1"/>
</dbReference>
<dbReference type="InterPro" id="IPR011257">
    <property type="entry name" value="DNA_glycosylase"/>
</dbReference>
<dbReference type="SUPFAM" id="SSF48150">
    <property type="entry name" value="DNA-glycosylase"/>
    <property type="match status" value="1"/>
</dbReference>
<dbReference type="InterPro" id="IPR003265">
    <property type="entry name" value="HhH-GPD_domain"/>
</dbReference>
<sequence length="192" mass="21716">MTSQPFSKDPILSSLIEKHQLKEYWGGQNSLFLNLVEIITGQQLSMKVADTIFKRFLALFPAKPEPADVLEVPVEKLRSVGLSSSKANCVRNIAQAASTGALLLDRFEKFTDEEIKKELIKIKGIGPWSAEMFLMFSLKRPDVFSVGDLGLRTAIEKLYGIKRDNLKKIEVLSQNWRPHRTLASRLLWASLE</sequence>
<comment type="similarity">
    <text evidence="2">Belongs to the alkylbase DNA glycosidase AlkA family.</text>
</comment>
<dbReference type="Proteomes" id="UP000177979">
    <property type="component" value="Unassembled WGS sequence"/>
</dbReference>
<dbReference type="PANTHER" id="PTHR43003:SF5">
    <property type="entry name" value="DNA-3-METHYLADENINE GLYCOSYLASE"/>
    <property type="match status" value="1"/>
</dbReference>
<accession>A0A1F5EUM1</accession>
<protein>
    <recommendedName>
        <fullName evidence="3">DNA-3-methyladenine glycosylase II</fullName>
        <ecNumber evidence="3">3.2.2.21</ecNumber>
    </recommendedName>
</protein>
<dbReference type="GO" id="GO:0005737">
    <property type="term" value="C:cytoplasm"/>
    <property type="evidence" value="ECO:0007669"/>
    <property type="project" value="TreeGrafter"/>
</dbReference>
<dbReference type="FunFam" id="1.10.340.30:FF:000004">
    <property type="entry name" value="DNA-3-methyladenine glycosylase II"/>
    <property type="match status" value="1"/>
</dbReference>
<dbReference type="GO" id="GO:0008725">
    <property type="term" value="F:DNA-3-methyladenine glycosylase activity"/>
    <property type="evidence" value="ECO:0007669"/>
    <property type="project" value="TreeGrafter"/>
</dbReference>
<feature type="domain" description="HhH-GPD" evidence="6">
    <location>
        <begin position="40"/>
        <end position="192"/>
    </location>
</feature>
<dbReference type="GO" id="GO:0006285">
    <property type="term" value="P:base-excision repair, AP site formation"/>
    <property type="evidence" value="ECO:0007669"/>
    <property type="project" value="TreeGrafter"/>
</dbReference>
<dbReference type="GO" id="GO:0043916">
    <property type="term" value="F:DNA-7-methylguanine glycosylase activity"/>
    <property type="evidence" value="ECO:0007669"/>
    <property type="project" value="TreeGrafter"/>
</dbReference>
<dbReference type="Pfam" id="PF00730">
    <property type="entry name" value="HhH-GPD"/>
    <property type="match status" value="1"/>
</dbReference>
<dbReference type="PANTHER" id="PTHR43003">
    <property type="entry name" value="DNA-3-METHYLADENINE GLYCOSYLASE"/>
    <property type="match status" value="1"/>
</dbReference>
<keyword evidence="4" id="KW-0227">DNA damage</keyword>
<dbReference type="EMBL" id="MFAG01000041">
    <property type="protein sequence ID" value="OGD71075.1"/>
    <property type="molecule type" value="Genomic_DNA"/>
</dbReference>
<evidence type="ECO:0000259" key="6">
    <source>
        <dbReference type="SMART" id="SM00478"/>
    </source>
</evidence>
<keyword evidence="5" id="KW-0234">DNA repair</keyword>
<dbReference type="STRING" id="1817722.A2703_01400"/>
<name>A0A1F5EUM1_9BACT</name>
<evidence type="ECO:0000313" key="7">
    <source>
        <dbReference type="EMBL" id="OGD71075.1"/>
    </source>
</evidence>
<comment type="catalytic activity">
    <reaction evidence="1">
        <text>Hydrolysis of alkylated DNA, releasing 3-methyladenine, 3-methylguanine, 7-methylguanine and 7-methyladenine.</text>
        <dbReference type="EC" id="3.2.2.21"/>
    </reaction>
</comment>
<evidence type="ECO:0000256" key="3">
    <source>
        <dbReference type="ARBA" id="ARBA00012000"/>
    </source>
</evidence>
<dbReference type="EC" id="3.2.2.21" evidence="3"/>
<dbReference type="Gene3D" id="1.10.340.30">
    <property type="entry name" value="Hypothetical protein, domain 2"/>
    <property type="match status" value="1"/>
</dbReference>
<reference evidence="7 8" key="1">
    <citation type="journal article" date="2016" name="Nat. Commun.">
        <title>Thousands of microbial genomes shed light on interconnected biogeochemical processes in an aquifer system.</title>
        <authorList>
            <person name="Anantharaman K."/>
            <person name="Brown C.T."/>
            <person name="Hug L.A."/>
            <person name="Sharon I."/>
            <person name="Castelle C.J."/>
            <person name="Probst A.J."/>
            <person name="Thomas B.C."/>
            <person name="Singh A."/>
            <person name="Wilkins M.J."/>
            <person name="Karaoz U."/>
            <person name="Brodie E.L."/>
            <person name="Williams K.H."/>
            <person name="Hubbard S.S."/>
            <person name="Banfield J.F."/>
        </authorList>
    </citation>
    <scope>NUCLEOTIDE SEQUENCE [LARGE SCALE GENOMIC DNA]</scope>
</reference>
<evidence type="ECO:0000256" key="5">
    <source>
        <dbReference type="ARBA" id="ARBA00023204"/>
    </source>
</evidence>
<gene>
    <name evidence="7" type="ORF">A2703_01400</name>
</gene>
<proteinExistence type="inferred from homology"/>
<evidence type="ECO:0000256" key="2">
    <source>
        <dbReference type="ARBA" id="ARBA00010817"/>
    </source>
</evidence>
<dbReference type="GO" id="GO:0032993">
    <property type="term" value="C:protein-DNA complex"/>
    <property type="evidence" value="ECO:0007669"/>
    <property type="project" value="TreeGrafter"/>
</dbReference>
<dbReference type="GO" id="GO:0032131">
    <property type="term" value="F:alkylated DNA binding"/>
    <property type="evidence" value="ECO:0007669"/>
    <property type="project" value="TreeGrafter"/>
</dbReference>